<evidence type="ECO:0008006" key="3">
    <source>
        <dbReference type="Google" id="ProtNLM"/>
    </source>
</evidence>
<sequence length="460" mass="50106">MSKQEFRRCMPPCPRYIMGNDTHTFCVFCLGLEHARSAFRETDCPHCEHLPSKTLRSRLALFCADRSLATAPRISGSTSVETVCQPESMDEGRETTVSLSLSLSTGSEDLAADLEAVSSAGRQVGAETGRTPPIAYEDLVQVIARAVAKLSLDWPYEQEQVVQSKLDDRFFTASQVQPPCRNLPFFPDLHTELSKTWKNPYSSHAFKPSTSIYSSIVGLQEHGYGAMPKVEEALEGLLSPSTASPGRKPALPSRMCRNTSILVGRAYAAAGQAGASLHTLGLLQAYQADLLKDLDQGGGLDGAAVQELRRATDLALRTTKQTARAIGRSMASLVLIERILWLDLTAIRGNDKLLLLNAPIVPRGLFGESHNAVMDKHLEAKKQFESFKSPLPYWGPPSLSSGTFSRAGTSAHVQQQKASVAARAPPHNWSIVGPQVQAQQSKRRSDLRTVIASKTAKKNL</sequence>
<proteinExistence type="predicted"/>
<comment type="caution">
    <text evidence="1">The sequence shown here is derived from an EMBL/GenBank/DDBJ whole genome shotgun (WGS) entry which is preliminary data.</text>
</comment>
<dbReference type="Proteomes" id="UP000324632">
    <property type="component" value="Chromosome 13"/>
</dbReference>
<name>A0A5A9NVT0_9TELE</name>
<dbReference type="Gene3D" id="1.10.287.3160">
    <property type="match status" value="1"/>
</dbReference>
<evidence type="ECO:0000313" key="2">
    <source>
        <dbReference type="Proteomes" id="UP000324632"/>
    </source>
</evidence>
<reference evidence="1 2" key="1">
    <citation type="journal article" date="2019" name="Mol. Ecol. Resour.">
        <title>Chromosome-level genome assembly of Triplophysa tibetana, a fish adapted to the harsh high-altitude environment of the Tibetan Plateau.</title>
        <authorList>
            <person name="Yang X."/>
            <person name="Liu H."/>
            <person name="Ma Z."/>
            <person name="Zou Y."/>
            <person name="Zou M."/>
            <person name="Mao Y."/>
            <person name="Li X."/>
            <person name="Wang H."/>
            <person name="Chen T."/>
            <person name="Wang W."/>
            <person name="Yang R."/>
        </authorList>
    </citation>
    <scope>NUCLEOTIDE SEQUENCE [LARGE SCALE GENOMIC DNA]</scope>
    <source>
        <strain evidence="1">TTIB1903HZAU</strain>
        <tissue evidence="1">Muscle</tissue>
    </source>
</reference>
<dbReference type="EMBL" id="SOYY01000013">
    <property type="protein sequence ID" value="KAA0713315.1"/>
    <property type="molecule type" value="Genomic_DNA"/>
</dbReference>
<evidence type="ECO:0000313" key="1">
    <source>
        <dbReference type="EMBL" id="KAA0713315.1"/>
    </source>
</evidence>
<protein>
    <recommendedName>
        <fullName evidence="3">Lamina-associated polypeptide 2 alpha C-terminal domain-containing protein</fullName>
    </recommendedName>
</protein>
<organism evidence="1 2">
    <name type="scientific">Triplophysa tibetana</name>
    <dbReference type="NCBI Taxonomy" id="1572043"/>
    <lineage>
        <taxon>Eukaryota</taxon>
        <taxon>Metazoa</taxon>
        <taxon>Chordata</taxon>
        <taxon>Craniata</taxon>
        <taxon>Vertebrata</taxon>
        <taxon>Euteleostomi</taxon>
        <taxon>Actinopterygii</taxon>
        <taxon>Neopterygii</taxon>
        <taxon>Teleostei</taxon>
        <taxon>Ostariophysi</taxon>
        <taxon>Cypriniformes</taxon>
        <taxon>Nemacheilidae</taxon>
        <taxon>Triplophysa</taxon>
    </lineage>
</organism>
<keyword evidence="2" id="KW-1185">Reference proteome</keyword>
<gene>
    <name evidence="1" type="ORF">E1301_Tti009265</name>
</gene>
<dbReference type="AlphaFoldDB" id="A0A5A9NVT0"/>
<accession>A0A5A9NVT0</accession>